<accession>A0A853I4I9</accession>
<name>A0A853I4I9_9GAMM</name>
<keyword evidence="4" id="KW-1185">Reference proteome</keyword>
<protein>
    <recommendedName>
        <fullName evidence="2">UPF0301 protein H0A36_00715</fullName>
    </recommendedName>
</protein>
<comment type="similarity">
    <text evidence="1 2">Belongs to the UPF0301 (AlgH) family.</text>
</comment>
<dbReference type="PANTHER" id="PTHR30327">
    <property type="entry name" value="UNCHARACTERIZED PROTEIN YQGE"/>
    <property type="match status" value="1"/>
</dbReference>
<dbReference type="SUPFAM" id="SSF143456">
    <property type="entry name" value="VC0467-like"/>
    <property type="match status" value="1"/>
</dbReference>
<dbReference type="EMBL" id="JACCKB010000001">
    <property type="protein sequence ID" value="NYZ64507.1"/>
    <property type="molecule type" value="Genomic_DNA"/>
</dbReference>
<organism evidence="3 4">
    <name type="scientific">Spartinivicinus marinus</name>
    <dbReference type="NCBI Taxonomy" id="2994442"/>
    <lineage>
        <taxon>Bacteria</taxon>
        <taxon>Pseudomonadati</taxon>
        <taxon>Pseudomonadota</taxon>
        <taxon>Gammaproteobacteria</taxon>
        <taxon>Oceanospirillales</taxon>
        <taxon>Zooshikellaceae</taxon>
        <taxon>Spartinivicinus</taxon>
    </lineage>
</organism>
<dbReference type="GO" id="GO:0005829">
    <property type="term" value="C:cytosol"/>
    <property type="evidence" value="ECO:0007669"/>
    <property type="project" value="TreeGrafter"/>
</dbReference>
<dbReference type="PANTHER" id="PTHR30327:SF1">
    <property type="entry name" value="UPF0301 PROTEIN YQGE"/>
    <property type="match status" value="1"/>
</dbReference>
<reference evidence="3 4" key="1">
    <citation type="submission" date="2020-07" db="EMBL/GenBank/DDBJ databases">
        <title>Endozoicomonas sp. nov., isolated from sediment.</title>
        <authorList>
            <person name="Gu T."/>
        </authorList>
    </citation>
    <scope>NUCLEOTIDE SEQUENCE [LARGE SCALE GENOMIC DNA]</scope>
    <source>
        <strain evidence="3 4">SM1973</strain>
    </source>
</reference>
<comment type="caution">
    <text evidence="3">The sequence shown here is derived from an EMBL/GenBank/DDBJ whole genome shotgun (WGS) entry which is preliminary data.</text>
</comment>
<proteinExistence type="inferred from homology"/>
<sequence>MKTQVPDSLKNRFLIAMPHLMDPNFSQSVTFICEHNDQGAMGIVINRPTQLTLGEIFRQVGIVPDSNNRYQSDLIYAGGPVELERGFVLHTPGQHQWDSSIAVSPSIQLTTSKDILQAMAKNHGPDNALVALGYAGWEAGQLEREIKDNAWLTCDAEPSILFQTPMEKRLEAAAALIGVDLHLLSTEVGHA</sequence>
<dbReference type="AlphaFoldDB" id="A0A853I4I9"/>
<evidence type="ECO:0000313" key="3">
    <source>
        <dbReference type="EMBL" id="NYZ64507.1"/>
    </source>
</evidence>
<evidence type="ECO:0000256" key="2">
    <source>
        <dbReference type="HAMAP-Rule" id="MF_00758"/>
    </source>
</evidence>
<dbReference type="NCBIfam" id="NF001266">
    <property type="entry name" value="PRK00228.1-1"/>
    <property type="match status" value="1"/>
</dbReference>
<dbReference type="Pfam" id="PF02622">
    <property type="entry name" value="DUF179"/>
    <property type="match status" value="1"/>
</dbReference>
<dbReference type="InterPro" id="IPR003774">
    <property type="entry name" value="AlgH-like"/>
</dbReference>
<evidence type="ECO:0000313" key="4">
    <source>
        <dbReference type="Proteomes" id="UP000569732"/>
    </source>
</evidence>
<dbReference type="Proteomes" id="UP000569732">
    <property type="component" value="Unassembled WGS sequence"/>
</dbReference>
<dbReference type="HAMAP" id="MF_00758">
    <property type="entry name" value="UPF0301"/>
    <property type="match status" value="1"/>
</dbReference>
<gene>
    <name evidence="3" type="ORF">H0A36_00715</name>
</gene>
<evidence type="ECO:0000256" key="1">
    <source>
        <dbReference type="ARBA" id="ARBA00009600"/>
    </source>
</evidence>
<dbReference type="Gene3D" id="3.40.1740.10">
    <property type="entry name" value="VC0467-like"/>
    <property type="match status" value="1"/>
</dbReference>
<dbReference type="RefSeq" id="WP_180566538.1">
    <property type="nucleotide sequence ID" value="NZ_JACCKB010000001.1"/>
</dbReference>